<dbReference type="Proteomes" id="UP000007110">
    <property type="component" value="Unassembled WGS sequence"/>
</dbReference>
<dbReference type="PANTHER" id="PTHR47027">
    <property type="entry name" value="REVERSE TRANSCRIPTASE DOMAIN-CONTAINING PROTEIN"/>
    <property type="match status" value="1"/>
</dbReference>
<dbReference type="AlphaFoldDB" id="A0A7M7GG11"/>
<dbReference type="RefSeq" id="XP_003726572.1">
    <property type="nucleotide sequence ID" value="XM_003726524.1"/>
</dbReference>
<dbReference type="GeneID" id="100891613"/>
<sequence length="123" mass="14627">MACLRRIMGVTRFDRLRNTHIRTQLNMEETIIDRVATKRLRYFGHINRMNSKRYPHILLNGNVHGKHPRGRPAKRWTDCIKADCKNRQVDSLTKATRLTEDRKMWQAIVKQKPSYIPVMVWTA</sequence>
<evidence type="ECO:0000313" key="2">
    <source>
        <dbReference type="Proteomes" id="UP000007110"/>
    </source>
</evidence>
<accession>A0A7M7GG11</accession>
<dbReference type="OrthoDB" id="407509at2759"/>
<evidence type="ECO:0000313" key="1">
    <source>
        <dbReference type="EnsemblMetazoa" id="XP_003726572"/>
    </source>
</evidence>
<name>A0A7M7GG11_STRPU</name>
<reference evidence="2" key="1">
    <citation type="submission" date="2015-02" db="EMBL/GenBank/DDBJ databases">
        <title>Genome sequencing for Strongylocentrotus purpuratus.</title>
        <authorList>
            <person name="Murali S."/>
            <person name="Liu Y."/>
            <person name="Vee V."/>
            <person name="English A."/>
            <person name="Wang M."/>
            <person name="Skinner E."/>
            <person name="Han Y."/>
            <person name="Muzny D.M."/>
            <person name="Worley K.C."/>
            <person name="Gibbs R.A."/>
        </authorList>
    </citation>
    <scope>NUCLEOTIDE SEQUENCE</scope>
</reference>
<dbReference type="KEGG" id="spu:100891613"/>
<proteinExistence type="predicted"/>
<dbReference type="PANTHER" id="PTHR47027:SF28">
    <property type="entry name" value="ENDONUCLEASE-REVERSE TRANSCRIPTASE"/>
    <property type="match status" value="1"/>
</dbReference>
<keyword evidence="2" id="KW-1185">Reference proteome</keyword>
<organism evidence="1 2">
    <name type="scientific">Strongylocentrotus purpuratus</name>
    <name type="common">Purple sea urchin</name>
    <dbReference type="NCBI Taxonomy" id="7668"/>
    <lineage>
        <taxon>Eukaryota</taxon>
        <taxon>Metazoa</taxon>
        <taxon>Echinodermata</taxon>
        <taxon>Eleutherozoa</taxon>
        <taxon>Echinozoa</taxon>
        <taxon>Echinoidea</taxon>
        <taxon>Euechinoidea</taxon>
        <taxon>Echinacea</taxon>
        <taxon>Camarodonta</taxon>
        <taxon>Echinidea</taxon>
        <taxon>Strongylocentrotidae</taxon>
        <taxon>Strongylocentrotus</taxon>
    </lineage>
</organism>
<reference evidence="1" key="2">
    <citation type="submission" date="2021-01" db="UniProtKB">
        <authorList>
            <consortium name="EnsemblMetazoa"/>
        </authorList>
    </citation>
    <scope>IDENTIFICATION</scope>
</reference>
<protein>
    <submittedName>
        <fullName evidence="1">Uncharacterized protein</fullName>
    </submittedName>
</protein>
<dbReference type="EnsemblMetazoa" id="XM_003726524">
    <property type="protein sequence ID" value="XP_003726572"/>
    <property type="gene ID" value="LOC100891613"/>
</dbReference>
<dbReference type="InParanoid" id="A0A7M7GG11"/>